<dbReference type="EMBL" id="SLWM01000031">
    <property type="protein sequence ID" value="TCO11381.1"/>
    <property type="molecule type" value="Genomic_DNA"/>
</dbReference>
<evidence type="ECO:0000313" key="2">
    <source>
        <dbReference type="EMBL" id="TCO11381.1"/>
    </source>
</evidence>
<feature type="domain" description="Helix-turn-helix" evidence="1">
    <location>
        <begin position="12"/>
        <end position="59"/>
    </location>
</feature>
<reference evidence="2 3" key="1">
    <citation type="journal article" date="2015" name="Stand. Genomic Sci.">
        <title>Genomic Encyclopedia of Bacterial and Archaeal Type Strains, Phase III: the genomes of soil and plant-associated and newly described type strains.</title>
        <authorList>
            <person name="Whitman W.B."/>
            <person name="Woyke T."/>
            <person name="Klenk H.P."/>
            <person name="Zhou Y."/>
            <person name="Lilburn T.G."/>
            <person name="Beck B.J."/>
            <person name="De Vos P."/>
            <person name="Vandamme P."/>
            <person name="Eisen J.A."/>
            <person name="Garrity G."/>
            <person name="Hugenholtz P."/>
            <person name="Kyrpides N.C."/>
        </authorList>
    </citation>
    <scope>NUCLEOTIDE SEQUENCE [LARGE SCALE GENOMIC DNA]</scope>
    <source>
        <strain evidence="2 3">VKM Ac-2538</strain>
    </source>
</reference>
<proteinExistence type="predicted"/>
<keyword evidence="3" id="KW-1185">Reference proteome</keyword>
<organism evidence="2 3">
    <name type="scientific">Kribbella orskensis</name>
    <dbReference type="NCBI Taxonomy" id="2512216"/>
    <lineage>
        <taxon>Bacteria</taxon>
        <taxon>Bacillati</taxon>
        <taxon>Actinomycetota</taxon>
        <taxon>Actinomycetes</taxon>
        <taxon>Propionibacteriales</taxon>
        <taxon>Kribbellaceae</taxon>
        <taxon>Kribbella</taxon>
    </lineage>
</organism>
<evidence type="ECO:0000313" key="3">
    <source>
        <dbReference type="Proteomes" id="UP000295818"/>
    </source>
</evidence>
<dbReference type="InterPro" id="IPR041657">
    <property type="entry name" value="HTH_17"/>
</dbReference>
<dbReference type="Pfam" id="PF12728">
    <property type="entry name" value="HTH_17"/>
    <property type="match status" value="1"/>
</dbReference>
<gene>
    <name evidence="2" type="ORF">EV644_13144</name>
</gene>
<dbReference type="Proteomes" id="UP000295818">
    <property type="component" value="Unassembled WGS sequence"/>
</dbReference>
<accession>A0ABY2B8G1</accession>
<dbReference type="InterPro" id="IPR009061">
    <property type="entry name" value="DNA-bd_dom_put_sf"/>
</dbReference>
<dbReference type="Gene3D" id="1.10.1660.10">
    <property type="match status" value="1"/>
</dbReference>
<evidence type="ECO:0000259" key="1">
    <source>
        <dbReference type="Pfam" id="PF12728"/>
    </source>
</evidence>
<comment type="caution">
    <text evidence="2">The sequence shown here is derived from an EMBL/GenBank/DDBJ whole genome shotgun (WGS) entry which is preliminary data.</text>
</comment>
<dbReference type="SUPFAM" id="SSF46955">
    <property type="entry name" value="Putative DNA-binding domain"/>
    <property type="match status" value="1"/>
</dbReference>
<protein>
    <submittedName>
        <fullName evidence="2">Excisionase family DNA binding protein</fullName>
    </submittedName>
</protein>
<name>A0ABY2B8G1_9ACTN</name>
<sequence length="65" mass="7821">MAMTDDREMLWTIDQVAAYLGVPKQTIYAWRTRNYGPRGRRVGRYVRYRAGDVYDWFARPDDEDE</sequence>